<comment type="caution">
    <text evidence="2">The sequence shown here is derived from an EMBL/GenBank/DDBJ whole genome shotgun (WGS) entry which is preliminary data.</text>
</comment>
<reference evidence="2" key="1">
    <citation type="submission" date="2023-06" db="EMBL/GenBank/DDBJ databases">
        <title>Phylogenetic Diversity of Rhizobium strains.</title>
        <authorList>
            <person name="Moura F.T."/>
            <person name="Helene L.C.F."/>
            <person name="Hungria M."/>
        </authorList>
    </citation>
    <scope>NUCLEOTIDE SEQUENCE</scope>
    <source>
        <strain evidence="2">CCGE524</strain>
    </source>
</reference>
<evidence type="ECO:0000313" key="3">
    <source>
        <dbReference type="Proteomes" id="UP001172630"/>
    </source>
</evidence>
<dbReference type="EMBL" id="JARFYN010000087">
    <property type="protein sequence ID" value="MDL2410527.1"/>
    <property type="molecule type" value="Genomic_DNA"/>
</dbReference>
<dbReference type="RefSeq" id="WP_285884417.1">
    <property type="nucleotide sequence ID" value="NZ_JARFYN010000087.1"/>
</dbReference>
<dbReference type="NCBIfam" id="TIGR03083">
    <property type="entry name" value="maleylpyruvate isomerase family mycothiol-dependent enzyme"/>
    <property type="match status" value="1"/>
</dbReference>
<accession>A0ABT7KPL6</accession>
<organism evidence="2 3">
    <name type="scientific">Rhizobium calliandrae</name>
    <dbReference type="NCBI Taxonomy" id="1312182"/>
    <lineage>
        <taxon>Bacteria</taxon>
        <taxon>Pseudomonadati</taxon>
        <taxon>Pseudomonadota</taxon>
        <taxon>Alphaproteobacteria</taxon>
        <taxon>Hyphomicrobiales</taxon>
        <taxon>Rhizobiaceae</taxon>
        <taxon>Rhizobium/Agrobacterium group</taxon>
        <taxon>Rhizobium</taxon>
    </lineage>
</organism>
<gene>
    <name evidence="2" type="ORF">PY650_34120</name>
</gene>
<dbReference type="InterPro" id="IPR024344">
    <property type="entry name" value="MDMPI_metal-binding"/>
</dbReference>
<dbReference type="Pfam" id="PF11716">
    <property type="entry name" value="MDMPI_N"/>
    <property type="match status" value="1"/>
</dbReference>
<dbReference type="InterPro" id="IPR034660">
    <property type="entry name" value="DinB/YfiT-like"/>
</dbReference>
<keyword evidence="2" id="KW-0413">Isomerase</keyword>
<protein>
    <submittedName>
        <fullName evidence="2">Maleylpyruvate isomerase N-terminal domain-containing protein</fullName>
    </submittedName>
</protein>
<feature type="domain" description="Mycothiol-dependent maleylpyruvate isomerase metal-binding" evidence="1">
    <location>
        <begin position="39"/>
        <end position="174"/>
    </location>
</feature>
<evidence type="ECO:0000313" key="2">
    <source>
        <dbReference type="EMBL" id="MDL2410527.1"/>
    </source>
</evidence>
<dbReference type="SUPFAM" id="SSF109854">
    <property type="entry name" value="DinB/YfiT-like putative metalloenzymes"/>
    <property type="match status" value="1"/>
</dbReference>
<dbReference type="InterPro" id="IPR017517">
    <property type="entry name" value="Maleyloyr_isom"/>
</dbReference>
<dbReference type="GO" id="GO:0016853">
    <property type="term" value="F:isomerase activity"/>
    <property type="evidence" value="ECO:0007669"/>
    <property type="project" value="UniProtKB-KW"/>
</dbReference>
<keyword evidence="3" id="KW-1185">Reference proteome</keyword>
<proteinExistence type="predicted"/>
<dbReference type="Gene3D" id="1.20.120.450">
    <property type="entry name" value="dinb family like domain"/>
    <property type="match status" value="1"/>
</dbReference>
<name>A0ABT7KPL6_9HYPH</name>
<sequence>MATAAEQEEVARAALRARQGKGARYDAAGAPARELAWARRGAAYFARKLNELSDLALDAPSRLPGWDRRMVVAHVGYQARSLARVAEAARKSRVREELGDPDQGPDDLALGATLPAHALRYLYEHSQAHLNVEWRDLSETDWDARIETLKGHEITPRQSTFERAFAVWIHSVDLGNGGSFRDFPAELIDALVRQRRQALGEARVVMAPDDAGLVSWQRARLLSGRADHDGAPVDALRQIPLWMP</sequence>
<dbReference type="Proteomes" id="UP001172630">
    <property type="component" value="Unassembled WGS sequence"/>
</dbReference>
<evidence type="ECO:0000259" key="1">
    <source>
        <dbReference type="Pfam" id="PF11716"/>
    </source>
</evidence>